<feature type="compositionally biased region" description="Acidic residues" evidence="1">
    <location>
        <begin position="344"/>
        <end position="357"/>
    </location>
</feature>
<protein>
    <submittedName>
        <fullName evidence="2">Uncharacterized protein</fullName>
    </submittedName>
</protein>
<evidence type="ECO:0000313" key="2">
    <source>
        <dbReference type="EMBL" id="ESK92020.1"/>
    </source>
</evidence>
<keyword evidence="3" id="KW-1185">Reference proteome</keyword>
<evidence type="ECO:0000313" key="3">
    <source>
        <dbReference type="Proteomes" id="UP000017559"/>
    </source>
</evidence>
<gene>
    <name evidence="2" type="ORF">Moror_10304</name>
</gene>
<reference evidence="2 3" key="1">
    <citation type="journal article" date="2014" name="BMC Genomics">
        <title>Genome and secretome analysis of the hemibiotrophic fungal pathogen, Moniliophthora roreri, which causes frosty pod rot disease of cacao: mechanisms of the biotrophic and necrotrophic phases.</title>
        <authorList>
            <person name="Meinhardt L.W."/>
            <person name="Costa G.G.L."/>
            <person name="Thomazella D.P.T."/>
            <person name="Teixeira P.J.P.L."/>
            <person name="Carazzolle M.F."/>
            <person name="Schuster S.C."/>
            <person name="Carlson J.E."/>
            <person name="Guiltinan M.J."/>
            <person name="Mieczkowski P."/>
            <person name="Farmer A."/>
            <person name="Ramaraj T."/>
            <person name="Crozier J."/>
            <person name="Davis R.E."/>
            <person name="Shao J."/>
            <person name="Melnick R.L."/>
            <person name="Pereira G.A.G."/>
            <person name="Bailey B.A."/>
        </authorList>
    </citation>
    <scope>NUCLEOTIDE SEQUENCE [LARGE SCALE GENOMIC DNA]</scope>
    <source>
        <strain evidence="2 3">MCA 2997</strain>
    </source>
</reference>
<feature type="compositionally biased region" description="Low complexity" evidence="1">
    <location>
        <begin position="477"/>
        <end position="490"/>
    </location>
</feature>
<feature type="region of interest" description="Disordered" evidence="1">
    <location>
        <begin position="507"/>
        <end position="643"/>
    </location>
</feature>
<feature type="region of interest" description="Disordered" evidence="1">
    <location>
        <begin position="425"/>
        <end position="493"/>
    </location>
</feature>
<name>V2XHM7_MONRO</name>
<dbReference type="HOGENOM" id="CLU_027900_0_0_1"/>
<proteinExistence type="predicted"/>
<feature type="compositionally biased region" description="Low complexity" evidence="1">
    <location>
        <begin position="257"/>
        <end position="268"/>
    </location>
</feature>
<dbReference type="OrthoDB" id="3270497at2759"/>
<accession>V2XHM7</accession>
<dbReference type="Proteomes" id="UP000017559">
    <property type="component" value="Unassembled WGS sequence"/>
</dbReference>
<dbReference type="EMBL" id="AWSO01000305">
    <property type="protein sequence ID" value="ESK92020.1"/>
    <property type="molecule type" value="Genomic_DNA"/>
</dbReference>
<feature type="compositionally biased region" description="Low complexity" evidence="1">
    <location>
        <begin position="425"/>
        <end position="440"/>
    </location>
</feature>
<comment type="caution">
    <text evidence="2">The sequence shown here is derived from an EMBL/GenBank/DDBJ whole genome shotgun (WGS) entry which is preliminary data.</text>
</comment>
<evidence type="ECO:0000256" key="1">
    <source>
        <dbReference type="SAM" id="MobiDB-lite"/>
    </source>
</evidence>
<feature type="compositionally biased region" description="Basic residues" evidence="1">
    <location>
        <begin position="16"/>
        <end position="25"/>
    </location>
</feature>
<sequence>MTRESVSPFDDDHRGGSLRRSRSHHPFSSYLSEARSSRTSVISSALPYLRRLDITDDMSAQSKNPLLTLSLSSPSFLDSKVQDDMSSHALYTIKTEGTVTTISRSDKWGDILKTAVIKWPKHISSKGKGGKGKGTEEVELQIRGGRMKSADDFLSSATMLSAPRRFKIPGYSHALKWKAVGSSFLCFAASAKGPIAILEPAVDAAPPRLKVFETLHDKYDARPMAVHQGVSVLLLDYLLVSALLLVTDIQEWTMVRPSSAQGASGSSPNTGPASASMSSASTLQWRKIMFGEPIYKKRLSTASRQSSSQVPPTPTSADQMAKIMLGKPIYPTLQRRASSSDSSFLDDDSEDDLSDSDSDVKTDAEEHSEEVIGVKVARTSQRPSRPPSPSAESVFYPLTTTTAPSHTYLDPMFYNEHNIPPVPKIPARYASSSNSSRIPSPVTPGPAIHNSRRFRELPRPPSHRSQSTPRPRTADGSLSSPVESTVSSVSDYRRPSYDASFLVSPTSYTRTLPVPPPQSPIEPLRPALPLRHSQSSGRPLNSRYRDKRVSQYSQRTLPPTPMQERRNTSKRCFGDLTDWLSSPEEAWPGPQPSTSRTRPESILSVDCPPPAYNSIEFNSGTTIPSTWPVSSLPPPASSPETNI</sequence>
<feature type="compositionally biased region" description="Basic and acidic residues" evidence="1">
    <location>
        <begin position="358"/>
        <end position="372"/>
    </location>
</feature>
<feature type="compositionally biased region" description="Polar residues" evidence="1">
    <location>
        <begin position="615"/>
        <end position="627"/>
    </location>
</feature>
<dbReference type="KEGG" id="mrr:Moror_10304"/>
<feature type="region of interest" description="Disordered" evidence="1">
    <location>
        <begin position="257"/>
        <end position="278"/>
    </location>
</feature>
<feature type="region of interest" description="Disordered" evidence="1">
    <location>
        <begin position="1"/>
        <end position="25"/>
    </location>
</feature>
<feature type="region of interest" description="Disordered" evidence="1">
    <location>
        <begin position="332"/>
        <end position="396"/>
    </location>
</feature>
<feature type="compositionally biased region" description="Polar residues" evidence="1">
    <location>
        <begin position="269"/>
        <end position="278"/>
    </location>
</feature>
<organism evidence="2 3">
    <name type="scientific">Moniliophthora roreri (strain MCA 2997)</name>
    <name type="common">Cocoa frosty pod rot fungus</name>
    <name type="synonym">Crinipellis roreri</name>
    <dbReference type="NCBI Taxonomy" id="1381753"/>
    <lineage>
        <taxon>Eukaryota</taxon>
        <taxon>Fungi</taxon>
        <taxon>Dikarya</taxon>
        <taxon>Basidiomycota</taxon>
        <taxon>Agaricomycotina</taxon>
        <taxon>Agaricomycetes</taxon>
        <taxon>Agaricomycetidae</taxon>
        <taxon>Agaricales</taxon>
        <taxon>Marasmiineae</taxon>
        <taxon>Marasmiaceae</taxon>
        <taxon>Moniliophthora</taxon>
    </lineage>
</organism>
<dbReference type="AlphaFoldDB" id="V2XHM7"/>